<accession>A0A397HYZ3</accession>
<dbReference type="InterPro" id="IPR000182">
    <property type="entry name" value="GNAT_dom"/>
</dbReference>
<organism evidence="3 4">
    <name type="scientific">Aspergillus thermomutatus</name>
    <name type="common">Neosartorya pseudofischeri</name>
    <dbReference type="NCBI Taxonomy" id="41047"/>
    <lineage>
        <taxon>Eukaryota</taxon>
        <taxon>Fungi</taxon>
        <taxon>Dikarya</taxon>
        <taxon>Ascomycota</taxon>
        <taxon>Pezizomycotina</taxon>
        <taxon>Eurotiomycetes</taxon>
        <taxon>Eurotiomycetidae</taxon>
        <taxon>Eurotiales</taxon>
        <taxon>Aspergillaceae</taxon>
        <taxon>Aspergillus</taxon>
        <taxon>Aspergillus subgen. Fumigati</taxon>
    </lineage>
</organism>
<dbReference type="GeneID" id="38125317"/>
<dbReference type="Gene3D" id="3.40.630.30">
    <property type="match status" value="1"/>
</dbReference>
<dbReference type="Proteomes" id="UP000215305">
    <property type="component" value="Unassembled WGS sequence"/>
</dbReference>
<dbReference type="RefSeq" id="XP_026617982.1">
    <property type="nucleotide sequence ID" value="XM_026756962.1"/>
</dbReference>
<gene>
    <name evidence="3" type="ORF">CDV56_103343</name>
</gene>
<feature type="region of interest" description="Disordered" evidence="1">
    <location>
        <begin position="81"/>
        <end position="104"/>
    </location>
</feature>
<reference evidence="3" key="1">
    <citation type="submission" date="2018-08" db="EMBL/GenBank/DDBJ databases">
        <title>Draft genome sequence of azole-resistant Aspergillus thermomutatus (Neosartorya pseudofischeri) strain HMR AF 39, isolated from a human nasal aspirate.</title>
        <authorList>
            <person name="Parent-Michaud M."/>
            <person name="Dufresne P.J."/>
            <person name="Fournier E."/>
            <person name="Martineau C."/>
            <person name="Moreira S."/>
            <person name="Perkins V."/>
            <person name="De Repentigny L."/>
            <person name="Dufresne S.F."/>
        </authorList>
    </citation>
    <scope>NUCLEOTIDE SEQUENCE [LARGE SCALE GENOMIC DNA]</scope>
    <source>
        <strain evidence="3">HMR AF 39</strain>
    </source>
</reference>
<dbReference type="AlphaFoldDB" id="A0A397HYZ3"/>
<feature type="domain" description="N-acetyltransferase" evidence="2">
    <location>
        <begin position="173"/>
        <end position="252"/>
    </location>
</feature>
<dbReference type="VEuPathDB" id="FungiDB:CDV56_103343"/>
<dbReference type="CDD" id="cd04301">
    <property type="entry name" value="NAT_SF"/>
    <property type="match status" value="1"/>
</dbReference>
<dbReference type="InterPro" id="IPR016181">
    <property type="entry name" value="Acyl_CoA_acyltransferase"/>
</dbReference>
<dbReference type="GO" id="GO:0016747">
    <property type="term" value="F:acyltransferase activity, transferring groups other than amino-acyl groups"/>
    <property type="evidence" value="ECO:0007669"/>
    <property type="project" value="InterPro"/>
</dbReference>
<feature type="compositionally biased region" description="Basic and acidic residues" evidence="1">
    <location>
        <begin position="91"/>
        <end position="104"/>
    </location>
</feature>
<evidence type="ECO:0000313" key="4">
    <source>
        <dbReference type="Proteomes" id="UP000215305"/>
    </source>
</evidence>
<dbReference type="InterPro" id="IPR052523">
    <property type="entry name" value="Trichothecene_AcTrans"/>
</dbReference>
<comment type="caution">
    <text evidence="3">The sequence shown here is derived from an EMBL/GenBank/DDBJ whole genome shotgun (WGS) entry which is preliminary data.</text>
</comment>
<dbReference type="PANTHER" id="PTHR42791">
    <property type="entry name" value="GNAT FAMILY ACETYLTRANSFERASE"/>
    <property type="match status" value="1"/>
</dbReference>
<evidence type="ECO:0000256" key="1">
    <source>
        <dbReference type="SAM" id="MobiDB-lite"/>
    </source>
</evidence>
<dbReference type="OrthoDB" id="512662at2759"/>
<dbReference type="EMBL" id="NKHU02000015">
    <property type="protein sequence ID" value="RHZ65810.1"/>
    <property type="molecule type" value="Genomic_DNA"/>
</dbReference>
<protein>
    <recommendedName>
        <fullName evidence="2">N-acetyltransferase domain-containing protein</fullName>
    </recommendedName>
</protein>
<sequence length="261" mass="29706">MSAGPKLELFRVYNDPRSLSAVANTITLSFAHDPLIRWLRPLVAPWARHDFETYRWQYRRVQRATVEGLVLQSTSVTQMGQMFPSKHPQSKHAEAVATEPDRDGKVDGDAGAVVMLFPPPSHLKWTPGRIFLACQLRLLDIFSPVSEKGTSEQRMERMMAAHNDAIDRVKKQYQLKNLWYLEVIAVHPSLQARGLGKKVMGCVLDYAKHEPIVLECTSESNISFYMSLGFEVVDEVELVDDDEAVRLWVMLRQTVNKDPAE</sequence>
<dbReference type="Pfam" id="PF00583">
    <property type="entry name" value="Acetyltransf_1"/>
    <property type="match status" value="1"/>
</dbReference>
<evidence type="ECO:0000313" key="3">
    <source>
        <dbReference type="EMBL" id="RHZ65810.1"/>
    </source>
</evidence>
<dbReference type="PANTHER" id="PTHR42791:SF1">
    <property type="entry name" value="N-ACETYLTRANSFERASE DOMAIN-CONTAINING PROTEIN"/>
    <property type="match status" value="1"/>
</dbReference>
<proteinExistence type="predicted"/>
<dbReference type="SUPFAM" id="SSF55729">
    <property type="entry name" value="Acyl-CoA N-acyltransferases (Nat)"/>
    <property type="match status" value="1"/>
</dbReference>
<keyword evidence="4" id="KW-1185">Reference proteome</keyword>
<evidence type="ECO:0000259" key="2">
    <source>
        <dbReference type="PROSITE" id="PS51186"/>
    </source>
</evidence>
<dbReference type="PROSITE" id="PS51186">
    <property type="entry name" value="GNAT"/>
    <property type="match status" value="1"/>
</dbReference>
<name>A0A397HYZ3_ASPTH</name>